<dbReference type="VEuPathDB" id="ToxoDB:cyc_03846"/>
<comment type="caution">
    <text evidence="1">The sequence shown here is derived from an EMBL/GenBank/DDBJ whole genome shotgun (WGS) entry which is preliminary data.</text>
</comment>
<dbReference type="EMBL" id="JROU02000195">
    <property type="protein sequence ID" value="OEH80073.1"/>
    <property type="molecule type" value="Genomic_DNA"/>
</dbReference>
<accession>A0A1D3D9J4</accession>
<reference evidence="1 2" key="1">
    <citation type="journal article" date="2016" name="BMC Genomics">
        <title>Comparative genomics reveals Cyclospora cayetanensis possesses coccidia-like metabolism and invasion components but unique surface antigens.</title>
        <authorList>
            <person name="Liu S."/>
            <person name="Wang L."/>
            <person name="Zheng H."/>
            <person name="Xu Z."/>
            <person name="Roellig D.M."/>
            <person name="Li N."/>
            <person name="Frace M.A."/>
            <person name="Tang K."/>
            <person name="Arrowood M.J."/>
            <person name="Moss D.M."/>
            <person name="Zhang L."/>
            <person name="Feng Y."/>
            <person name="Xiao L."/>
        </authorList>
    </citation>
    <scope>NUCLEOTIDE SEQUENCE [LARGE SCALE GENOMIC DNA]</scope>
    <source>
        <strain evidence="1 2">CHN_HEN01</strain>
    </source>
</reference>
<dbReference type="Proteomes" id="UP000095192">
    <property type="component" value="Unassembled WGS sequence"/>
</dbReference>
<protein>
    <submittedName>
        <fullName evidence="1">Uncharacterized protein</fullName>
    </submittedName>
</protein>
<evidence type="ECO:0000313" key="2">
    <source>
        <dbReference type="Proteomes" id="UP000095192"/>
    </source>
</evidence>
<dbReference type="InParanoid" id="A0A1D3D9J4"/>
<name>A0A1D3D9J4_9EIME</name>
<gene>
    <name evidence="1" type="ORF">cyc_03846</name>
</gene>
<sequence length="180" mass="19870">MGTVDLSCSSLPCVSKSFGAAPCIHPKARRHLWNVCIAHFKTSYPRDLLMHKPDARHCISRVCSVSSSIADKAVEGQLQGLLHQRESSGRTRAEPRKKDELPLLPLAAYDAYRRQIRFDVEKVVGPRRKAEFRPPVSPSGGLVSHGQGPSLAEVLQWETGGRALYVENKIDSIMDGALKD</sequence>
<dbReference type="AlphaFoldDB" id="A0A1D3D9J4"/>
<proteinExistence type="predicted"/>
<keyword evidence="2" id="KW-1185">Reference proteome</keyword>
<organism evidence="1 2">
    <name type="scientific">Cyclospora cayetanensis</name>
    <dbReference type="NCBI Taxonomy" id="88456"/>
    <lineage>
        <taxon>Eukaryota</taxon>
        <taxon>Sar</taxon>
        <taxon>Alveolata</taxon>
        <taxon>Apicomplexa</taxon>
        <taxon>Conoidasida</taxon>
        <taxon>Coccidia</taxon>
        <taxon>Eucoccidiorida</taxon>
        <taxon>Eimeriorina</taxon>
        <taxon>Eimeriidae</taxon>
        <taxon>Cyclospora</taxon>
    </lineage>
</organism>
<evidence type="ECO:0000313" key="1">
    <source>
        <dbReference type="EMBL" id="OEH80073.1"/>
    </source>
</evidence>